<evidence type="ECO:0000256" key="13">
    <source>
        <dbReference type="ARBA" id="ARBA00025923"/>
    </source>
</evidence>
<gene>
    <name evidence="16" type="ORF">MNBD_NITROSPINAE05-817</name>
</gene>
<evidence type="ECO:0000256" key="9">
    <source>
        <dbReference type="ARBA" id="ARBA00022989"/>
    </source>
</evidence>
<dbReference type="InterPro" id="IPR025199">
    <property type="entry name" value="FtsK_4TM"/>
</dbReference>
<evidence type="ECO:0000256" key="7">
    <source>
        <dbReference type="ARBA" id="ARBA00022829"/>
    </source>
</evidence>
<sequence>MNEKNFSVLIRDFFGILVLAFTLFSLFSMTTYSPDDPSLNNAVAGKNTVLNLGGTVGAVIADSLVQMFGSGAFFFPVLTFILGWALIRGQKFEHWPWALASGILFLVSLCALGNVLLAGDPYFDEKVVTGGMTGSLIGGFLTRWLNQGGAVLTLSTFVFVAILGMTRLSANILIDYLKSALFGLVRRVLTLGPALKESYANWREQVEADRLEMEEEELISEPIIVTPVQPLIIKPMEKKKKRKPELIEEAVEEEFYVDDEELLVDEEEGEYQVPPLTLLEDPPEPEDAEEMREEILANSAILEKKLLDFGVQGRVVQVLPGPVITLFEYEPAPGIKVSRILALADDLALAMRAVSLRIMAPIPGKPVVGIEIPNTKKETVYFKDIMRSEEFTESPSYLTMAIGKDNIGQPVAQDLATVPHLLMAGSTGSGKSVGMNAMICSILLNASPDDVKMIMIDPKMLELSIYDGIPHLIAPVVINPKKAAAALQWAVTEMETRYKLMSEAGVRNLLGYNAYVEALEEEYDEKILEDEKLRRQAKKDGDFDEDDFEEIPEPPARLPYIVVFIDELADLMMVASKGVEECLTRLAQMARAAGIHLIVATQRPSVDVLTGIIKANFPARISYKVISRVDSRTILDCMGADKLLGKGDMLFLPPGTSSLRRIHGCMVSDAEINRIVEFTKKQQKPDYENSEEDLFGSVAEEGSGGEGQEEEEFDEKYDEAVALVAKDRQASISYIQRRMRIGYNRAARIVECMEREGVVGPSDGVRPREVYVKPILFEE</sequence>
<feature type="transmembrane region" description="Helical" evidence="14">
    <location>
        <begin position="144"/>
        <end position="164"/>
    </location>
</feature>
<dbReference type="SMART" id="SM00843">
    <property type="entry name" value="Ftsk_gamma"/>
    <property type="match status" value="1"/>
</dbReference>
<dbReference type="GO" id="GO:0051301">
    <property type="term" value="P:cell division"/>
    <property type="evidence" value="ECO:0007669"/>
    <property type="project" value="UniProtKB-KW"/>
</dbReference>
<evidence type="ECO:0000256" key="14">
    <source>
        <dbReference type="SAM" id="Phobius"/>
    </source>
</evidence>
<evidence type="ECO:0000256" key="3">
    <source>
        <dbReference type="ARBA" id="ARBA00022475"/>
    </source>
</evidence>
<comment type="similarity">
    <text evidence="2">Belongs to the FtsK/SpoIIIE/SftA family.</text>
</comment>
<dbReference type="EMBL" id="UOGG01000012">
    <property type="protein sequence ID" value="VAX26841.1"/>
    <property type="molecule type" value="Genomic_DNA"/>
</dbReference>
<protein>
    <submittedName>
        <fullName evidence="16">DNA translocase FtsK</fullName>
    </submittedName>
</protein>
<dbReference type="GO" id="GO:0005524">
    <property type="term" value="F:ATP binding"/>
    <property type="evidence" value="ECO:0007669"/>
    <property type="project" value="UniProtKB-KW"/>
</dbReference>
<dbReference type="Gene3D" id="3.30.980.40">
    <property type="match status" value="1"/>
</dbReference>
<keyword evidence="10" id="KW-0238">DNA-binding</keyword>
<dbReference type="InterPro" id="IPR036388">
    <property type="entry name" value="WH-like_DNA-bd_sf"/>
</dbReference>
<evidence type="ECO:0000256" key="8">
    <source>
        <dbReference type="ARBA" id="ARBA00022840"/>
    </source>
</evidence>
<feature type="transmembrane region" description="Helical" evidence="14">
    <location>
        <begin position="64"/>
        <end position="85"/>
    </location>
</feature>
<dbReference type="InterPro" id="IPR041027">
    <property type="entry name" value="FtsK_alpha"/>
</dbReference>
<evidence type="ECO:0000256" key="4">
    <source>
        <dbReference type="ARBA" id="ARBA00022618"/>
    </source>
</evidence>
<keyword evidence="3" id="KW-1003">Cell membrane</keyword>
<name>A0A3B1CK16_9ZZZZ</name>
<dbReference type="InterPro" id="IPR036390">
    <property type="entry name" value="WH_DNA-bd_sf"/>
</dbReference>
<keyword evidence="12" id="KW-0131">Cell cycle</keyword>
<keyword evidence="11 14" id="KW-0472">Membrane</keyword>
<dbReference type="InterPro" id="IPR018541">
    <property type="entry name" value="Ftsk_gamma"/>
</dbReference>
<keyword evidence="9 14" id="KW-1133">Transmembrane helix</keyword>
<evidence type="ECO:0000256" key="2">
    <source>
        <dbReference type="ARBA" id="ARBA00006474"/>
    </source>
</evidence>
<evidence type="ECO:0000313" key="16">
    <source>
        <dbReference type="EMBL" id="VAX26841.1"/>
    </source>
</evidence>
<dbReference type="InterPro" id="IPR002543">
    <property type="entry name" value="FtsK_dom"/>
</dbReference>
<evidence type="ECO:0000256" key="5">
    <source>
        <dbReference type="ARBA" id="ARBA00022692"/>
    </source>
</evidence>
<accession>A0A3B1CK16</accession>
<dbReference type="PANTHER" id="PTHR22683:SF41">
    <property type="entry name" value="DNA TRANSLOCASE FTSK"/>
    <property type="match status" value="1"/>
</dbReference>
<dbReference type="InterPro" id="IPR003593">
    <property type="entry name" value="AAA+_ATPase"/>
</dbReference>
<dbReference type="GO" id="GO:0005886">
    <property type="term" value="C:plasma membrane"/>
    <property type="evidence" value="ECO:0007669"/>
    <property type="project" value="UniProtKB-SubCell"/>
</dbReference>
<dbReference type="PROSITE" id="PS50901">
    <property type="entry name" value="FTSK"/>
    <property type="match status" value="1"/>
</dbReference>
<keyword evidence="5 14" id="KW-0812">Transmembrane</keyword>
<keyword evidence="8" id="KW-0067">ATP-binding</keyword>
<dbReference type="InterPro" id="IPR027417">
    <property type="entry name" value="P-loop_NTPase"/>
</dbReference>
<keyword evidence="4" id="KW-0132">Cell division</keyword>
<dbReference type="GO" id="GO:0007059">
    <property type="term" value="P:chromosome segregation"/>
    <property type="evidence" value="ECO:0007669"/>
    <property type="project" value="UniProtKB-KW"/>
</dbReference>
<evidence type="ECO:0000256" key="6">
    <source>
        <dbReference type="ARBA" id="ARBA00022741"/>
    </source>
</evidence>
<feature type="transmembrane region" description="Helical" evidence="14">
    <location>
        <begin position="12"/>
        <end position="32"/>
    </location>
</feature>
<dbReference type="InterPro" id="IPR050206">
    <property type="entry name" value="FtsK/SpoIIIE/SftA"/>
</dbReference>
<dbReference type="AlphaFoldDB" id="A0A3B1CK16"/>
<dbReference type="PANTHER" id="PTHR22683">
    <property type="entry name" value="SPORULATION PROTEIN RELATED"/>
    <property type="match status" value="1"/>
</dbReference>
<dbReference type="SUPFAM" id="SSF52540">
    <property type="entry name" value="P-loop containing nucleoside triphosphate hydrolases"/>
    <property type="match status" value="1"/>
</dbReference>
<dbReference type="Pfam" id="PF01580">
    <property type="entry name" value="FtsK_SpoIIIE"/>
    <property type="match status" value="1"/>
</dbReference>
<evidence type="ECO:0000256" key="11">
    <source>
        <dbReference type="ARBA" id="ARBA00023136"/>
    </source>
</evidence>
<reference evidence="16" key="1">
    <citation type="submission" date="2018-06" db="EMBL/GenBank/DDBJ databases">
        <authorList>
            <person name="Zhirakovskaya E."/>
        </authorList>
    </citation>
    <scope>NUCLEOTIDE SEQUENCE</scope>
</reference>
<evidence type="ECO:0000256" key="10">
    <source>
        <dbReference type="ARBA" id="ARBA00023125"/>
    </source>
</evidence>
<evidence type="ECO:0000256" key="1">
    <source>
        <dbReference type="ARBA" id="ARBA00004651"/>
    </source>
</evidence>
<proteinExistence type="inferred from homology"/>
<dbReference type="Pfam" id="PF13491">
    <property type="entry name" value="FtsK_4TM"/>
    <property type="match status" value="1"/>
</dbReference>
<dbReference type="SMART" id="SM00382">
    <property type="entry name" value="AAA"/>
    <property type="match status" value="1"/>
</dbReference>
<organism evidence="16">
    <name type="scientific">hydrothermal vent metagenome</name>
    <dbReference type="NCBI Taxonomy" id="652676"/>
    <lineage>
        <taxon>unclassified sequences</taxon>
        <taxon>metagenomes</taxon>
        <taxon>ecological metagenomes</taxon>
    </lineage>
</organism>
<dbReference type="Pfam" id="PF09397">
    <property type="entry name" value="FtsK_gamma"/>
    <property type="match status" value="1"/>
</dbReference>
<keyword evidence="6" id="KW-0547">Nucleotide-binding</keyword>
<evidence type="ECO:0000259" key="15">
    <source>
        <dbReference type="PROSITE" id="PS50901"/>
    </source>
</evidence>
<evidence type="ECO:0000256" key="12">
    <source>
        <dbReference type="ARBA" id="ARBA00023306"/>
    </source>
</evidence>
<feature type="transmembrane region" description="Helical" evidence="14">
    <location>
        <begin position="97"/>
        <end position="117"/>
    </location>
</feature>
<dbReference type="GO" id="GO:0003677">
    <property type="term" value="F:DNA binding"/>
    <property type="evidence" value="ECO:0007669"/>
    <property type="project" value="UniProtKB-KW"/>
</dbReference>
<keyword evidence="7" id="KW-0159">Chromosome partition</keyword>
<dbReference type="Pfam" id="PF17854">
    <property type="entry name" value="FtsK_alpha"/>
    <property type="match status" value="1"/>
</dbReference>
<comment type="subunit">
    <text evidence="13">Homohexamer. Forms a ring that surrounds DNA.</text>
</comment>
<comment type="subcellular location">
    <subcellularLocation>
        <location evidence="1">Cell membrane</location>
        <topology evidence="1">Multi-pass membrane protein</topology>
    </subcellularLocation>
</comment>
<dbReference type="Gene3D" id="3.40.50.300">
    <property type="entry name" value="P-loop containing nucleotide triphosphate hydrolases"/>
    <property type="match status" value="1"/>
</dbReference>
<dbReference type="SUPFAM" id="SSF46785">
    <property type="entry name" value="Winged helix' DNA-binding domain"/>
    <property type="match status" value="1"/>
</dbReference>
<dbReference type="Gene3D" id="1.10.10.10">
    <property type="entry name" value="Winged helix-like DNA-binding domain superfamily/Winged helix DNA-binding domain"/>
    <property type="match status" value="1"/>
</dbReference>
<feature type="domain" description="FtsK" evidence="15">
    <location>
        <begin position="408"/>
        <end position="632"/>
    </location>
</feature>